<dbReference type="AlphaFoldDB" id="A0A0J9CZI0"/>
<proteinExistence type="inferred from homology"/>
<dbReference type="EMBL" id="CP020925">
    <property type="protein sequence ID" value="ATP19091.1"/>
    <property type="molecule type" value="Genomic_DNA"/>
</dbReference>
<dbReference type="RefSeq" id="WP_017502723.1">
    <property type="nucleotide sequence ID" value="NZ_CP020925.1"/>
</dbReference>
<accession>A0A0J9CZI0</accession>
<dbReference type="GeneID" id="69696329"/>
<comment type="similarity">
    <text evidence="1">Belongs to the AHA1 family.</text>
</comment>
<dbReference type="Pfam" id="PF08327">
    <property type="entry name" value="AHSA1"/>
    <property type="match status" value="1"/>
</dbReference>
<evidence type="ECO:0000313" key="4">
    <source>
        <dbReference type="Proteomes" id="UP000037029"/>
    </source>
</evidence>
<dbReference type="InterPro" id="IPR023393">
    <property type="entry name" value="START-like_dom_sf"/>
</dbReference>
<sequence length="159" mass="17093">MAIASDSARIDTASRTILAPPRDIFRAMTDAESVASWRPPKGMHARIESFDARAGGGYRMAFIYDDPAPGVVGKSSEREDRFAGQFVELLPYERIVEDVVFASDDPAFAGTMRVTTTLTPVADGTRVTILCANVPPGISADDHQAGMASTLRNLAAFIE</sequence>
<name>A0A0J9CZI0_SPHYA</name>
<evidence type="ECO:0000313" key="3">
    <source>
        <dbReference type="EMBL" id="ATP19091.1"/>
    </source>
</evidence>
<protein>
    <submittedName>
        <fullName evidence="3">ATPase</fullName>
    </submittedName>
</protein>
<organism evidence="3 4">
    <name type="scientific">Sphingobium yanoikuyae</name>
    <name type="common">Sphingomonas yanoikuyae</name>
    <dbReference type="NCBI Taxonomy" id="13690"/>
    <lineage>
        <taxon>Bacteria</taxon>
        <taxon>Pseudomonadati</taxon>
        <taxon>Pseudomonadota</taxon>
        <taxon>Alphaproteobacteria</taxon>
        <taxon>Sphingomonadales</taxon>
        <taxon>Sphingomonadaceae</taxon>
        <taxon>Sphingobium</taxon>
    </lineage>
</organism>
<dbReference type="InterPro" id="IPR013538">
    <property type="entry name" value="ASHA1/2-like_C"/>
</dbReference>
<dbReference type="SUPFAM" id="SSF55961">
    <property type="entry name" value="Bet v1-like"/>
    <property type="match status" value="1"/>
</dbReference>
<dbReference type="Gene3D" id="3.30.530.20">
    <property type="match status" value="1"/>
</dbReference>
<reference evidence="3 4" key="1">
    <citation type="submission" date="2017-04" db="EMBL/GenBank/DDBJ databases">
        <title>Characterization, genome and methylation analysis of a phthalic acid esters degrading strain Sphingobium yanoikuyae SHJ.</title>
        <authorList>
            <person name="Feng L."/>
        </authorList>
    </citation>
    <scope>NUCLEOTIDE SEQUENCE [LARGE SCALE GENOMIC DNA]</scope>
    <source>
        <strain evidence="3 4">SHJ</strain>
    </source>
</reference>
<evidence type="ECO:0000256" key="1">
    <source>
        <dbReference type="ARBA" id="ARBA00006817"/>
    </source>
</evidence>
<gene>
    <name evidence="3" type="ORF">BV87_12180</name>
</gene>
<evidence type="ECO:0000259" key="2">
    <source>
        <dbReference type="Pfam" id="PF08327"/>
    </source>
</evidence>
<feature type="domain" description="Activator of Hsp90 ATPase homologue 1/2-like C-terminal" evidence="2">
    <location>
        <begin position="19"/>
        <end position="158"/>
    </location>
</feature>
<dbReference type="Proteomes" id="UP000037029">
    <property type="component" value="Chromosome"/>
</dbReference>
<dbReference type="CDD" id="cd08895">
    <property type="entry name" value="SRPBCC_CalC_Aha1-like_2"/>
    <property type="match status" value="1"/>
</dbReference>